<name>A0A1E7XJL2_9LACO</name>
<evidence type="ECO:0000313" key="2">
    <source>
        <dbReference type="Proteomes" id="UP000177010"/>
    </source>
</evidence>
<evidence type="ECO:0008006" key="3">
    <source>
        <dbReference type="Google" id="ProtNLM"/>
    </source>
</evidence>
<protein>
    <recommendedName>
        <fullName evidence="3">HNH endonuclease</fullName>
    </recommendedName>
</protein>
<comment type="caution">
    <text evidence="1">The sequence shown here is derived from an EMBL/GenBank/DDBJ whole genome shotgun (WGS) entry which is preliminary data.</text>
</comment>
<dbReference type="InterPro" id="IPR003615">
    <property type="entry name" value="HNH_nuc"/>
</dbReference>
<proteinExistence type="predicted"/>
<accession>A0A1E7XJL2</accession>
<organism evidence="1 2">
    <name type="scientific">Lentilactobacillus sunkii</name>
    <dbReference type="NCBI Taxonomy" id="481719"/>
    <lineage>
        <taxon>Bacteria</taxon>
        <taxon>Bacillati</taxon>
        <taxon>Bacillota</taxon>
        <taxon>Bacilli</taxon>
        <taxon>Lactobacillales</taxon>
        <taxon>Lactobacillaceae</taxon>
        <taxon>Lentilactobacillus</taxon>
    </lineage>
</organism>
<dbReference type="STRING" id="481719.LASUN_00200"/>
<evidence type="ECO:0000313" key="1">
    <source>
        <dbReference type="EMBL" id="OFA13287.1"/>
    </source>
</evidence>
<dbReference type="EMBL" id="MIQE01000001">
    <property type="protein sequence ID" value="OFA13287.1"/>
    <property type="molecule type" value="Genomic_DNA"/>
</dbReference>
<reference evidence="1 2" key="1">
    <citation type="submission" date="2016-09" db="EMBL/GenBank/DDBJ databases">
        <title>Genome Sequence of Lactobacillus sunkii Strain CG01.</title>
        <authorList>
            <person name="Poehlein A."/>
            <person name="Gabris C."/>
            <person name="Bengelsdorf F.R."/>
            <person name="Duerre P."/>
            <person name="Daniel R."/>
        </authorList>
    </citation>
    <scope>NUCLEOTIDE SEQUENCE [LARGE SCALE GENOMIC DNA]</scope>
    <source>
        <strain evidence="1 2">CG_D</strain>
    </source>
</reference>
<dbReference type="AlphaFoldDB" id="A0A1E7XJL2"/>
<dbReference type="CDD" id="cd00085">
    <property type="entry name" value="HNHc"/>
    <property type="match status" value="1"/>
</dbReference>
<gene>
    <name evidence="1" type="ORF">LASUN_00200</name>
</gene>
<dbReference type="RefSeq" id="WP_065203773.1">
    <property type="nucleotide sequence ID" value="NZ_MIQE01000001.1"/>
</dbReference>
<sequence>MKLHICHEVGCQALIPMGQRYCSEHVTQHQKPNHAVSSARNREYNMYYRDQTANKFYHSKEWKKIRQFVAARDYYLDAVTGLPVSNDKIIVDHIVPRRVLPVDKWLDMDNLWCLSPTTHNTKTKIEQSLNQNQLKHCSKRWWIKVLSERTK</sequence>
<dbReference type="Proteomes" id="UP000177010">
    <property type="component" value="Unassembled WGS sequence"/>
</dbReference>